<dbReference type="RefSeq" id="WP_121905753.1">
    <property type="nucleotide sequence ID" value="NZ_REFC01000011.1"/>
</dbReference>
<comment type="caution">
    <text evidence="1">The sequence shown here is derived from an EMBL/GenBank/DDBJ whole genome shotgun (WGS) entry which is preliminary data.</text>
</comment>
<reference evidence="1 2" key="1">
    <citation type="submission" date="2018-10" db="EMBL/GenBank/DDBJ databases">
        <title>Genomic Encyclopedia of Archaeal and Bacterial Type Strains, Phase II (KMG-II): from individual species to whole genera.</title>
        <authorList>
            <person name="Goeker M."/>
        </authorList>
    </citation>
    <scope>NUCLEOTIDE SEQUENCE [LARGE SCALE GENOMIC DNA]</scope>
    <source>
        <strain evidence="1 2">DSM 23424</strain>
    </source>
</reference>
<gene>
    <name evidence="1" type="ORF">BXY75_0124</name>
</gene>
<dbReference type="Proteomes" id="UP000271339">
    <property type="component" value="Unassembled WGS sequence"/>
</dbReference>
<protein>
    <submittedName>
        <fullName evidence="1">Uncharacterized protein</fullName>
    </submittedName>
</protein>
<dbReference type="EMBL" id="REFC01000011">
    <property type="protein sequence ID" value="RMA65712.1"/>
    <property type="molecule type" value="Genomic_DNA"/>
</dbReference>
<accession>A0A3L9ZG59</accession>
<proteinExistence type="predicted"/>
<sequence length="202" mass="22608">MILKSSLILSISALCLSCGTPNKKNTNVIGPKETITDTLTTSTPNILKPAAPEGAVFGNFNGDNNQLFSHIANFNSHQEKTEIGFQDKDIKKLIVPKTLGGSLSLIELEGFDRDLLLFTAKLKDPNFNKYFLFVQRDGEWKPVINGFAIHKTNLTDTLIPIKIDPNNLRNISRHYSVFNLDDSNENGYSWLLQSESVPIKNW</sequence>
<evidence type="ECO:0000313" key="2">
    <source>
        <dbReference type="Proteomes" id="UP000271339"/>
    </source>
</evidence>
<evidence type="ECO:0000313" key="1">
    <source>
        <dbReference type="EMBL" id="RMA65712.1"/>
    </source>
</evidence>
<keyword evidence="2" id="KW-1185">Reference proteome</keyword>
<name>A0A3L9ZG59_9FLAO</name>
<dbReference type="OrthoDB" id="1434488at2"/>
<organism evidence="1 2">
    <name type="scientific">Ulvibacter antarcticus</name>
    <dbReference type="NCBI Taxonomy" id="442714"/>
    <lineage>
        <taxon>Bacteria</taxon>
        <taxon>Pseudomonadati</taxon>
        <taxon>Bacteroidota</taxon>
        <taxon>Flavobacteriia</taxon>
        <taxon>Flavobacteriales</taxon>
        <taxon>Flavobacteriaceae</taxon>
        <taxon>Ulvibacter</taxon>
    </lineage>
</organism>
<dbReference type="AlphaFoldDB" id="A0A3L9ZG59"/>